<dbReference type="GO" id="GO:0016491">
    <property type="term" value="F:oxidoreductase activity"/>
    <property type="evidence" value="ECO:0007669"/>
    <property type="project" value="UniProtKB-KW"/>
</dbReference>
<dbReference type="PRINTS" id="PR00081">
    <property type="entry name" value="GDHRDH"/>
</dbReference>
<dbReference type="InterPro" id="IPR002347">
    <property type="entry name" value="SDR_fam"/>
</dbReference>
<evidence type="ECO:0000256" key="3">
    <source>
        <dbReference type="RuleBase" id="RU000363"/>
    </source>
</evidence>
<evidence type="ECO:0000313" key="5">
    <source>
        <dbReference type="Proteomes" id="UP000252585"/>
    </source>
</evidence>
<dbReference type="OrthoDB" id="9810734at2"/>
<dbReference type="EMBL" id="QPJJ01000015">
    <property type="protein sequence ID" value="RCW63941.1"/>
    <property type="molecule type" value="Genomic_DNA"/>
</dbReference>
<protein>
    <submittedName>
        <fullName evidence="4">Putative oxidoreductase</fullName>
    </submittedName>
</protein>
<dbReference type="RefSeq" id="WP_114354075.1">
    <property type="nucleotide sequence ID" value="NZ_QPJJ01000015.1"/>
</dbReference>
<reference evidence="4 5" key="1">
    <citation type="submission" date="2018-07" db="EMBL/GenBank/DDBJ databases">
        <title>Genomic Encyclopedia of Type Strains, Phase IV (KMG-IV): sequencing the most valuable type-strain genomes for metagenomic binning, comparative biology and taxonomic classification.</title>
        <authorList>
            <person name="Goeker M."/>
        </authorList>
    </citation>
    <scope>NUCLEOTIDE SEQUENCE [LARGE SCALE GENOMIC DNA]</scope>
    <source>
        <strain evidence="4 5">DSM 27696</strain>
    </source>
</reference>
<proteinExistence type="inferred from homology"/>
<dbReference type="PROSITE" id="PS00061">
    <property type="entry name" value="ADH_SHORT"/>
    <property type="match status" value="1"/>
</dbReference>
<dbReference type="PRINTS" id="PR00080">
    <property type="entry name" value="SDRFAMILY"/>
</dbReference>
<comment type="caution">
    <text evidence="4">The sequence shown here is derived from an EMBL/GenBank/DDBJ whole genome shotgun (WGS) entry which is preliminary data.</text>
</comment>
<keyword evidence="2" id="KW-0560">Oxidoreductase</keyword>
<organism evidence="4 5">
    <name type="scientific">Saliterribacillus persicus</name>
    <dbReference type="NCBI Taxonomy" id="930114"/>
    <lineage>
        <taxon>Bacteria</taxon>
        <taxon>Bacillati</taxon>
        <taxon>Bacillota</taxon>
        <taxon>Bacilli</taxon>
        <taxon>Bacillales</taxon>
        <taxon>Bacillaceae</taxon>
        <taxon>Saliterribacillus</taxon>
    </lineage>
</organism>
<keyword evidence="5" id="KW-1185">Reference proteome</keyword>
<dbReference type="SUPFAM" id="SSF51735">
    <property type="entry name" value="NAD(P)-binding Rossmann-fold domains"/>
    <property type="match status" value="1"/>
</dbReference>
<dbReference type="AlphaFoldDB" id="A0A368X7G5"/>
<evidence type="ECO:0000313" key="4">
    <source>
        <dbReference type="EMBL" id="RCW63941.1"/>
    </source>
</evidence>
<dbReference type="Gene3D" id="3.40.50.720">
    <property type="entry name" value="NAD(P)-binding Rossmann-like Domain"/>
    <property type="match status" value="1"/>
</dbReference>
<dbReference type="Proteomes" id="UP000252585">
    <property type="component" value="Unassembled WGS sequence"/>
</dbReference>
<dbReference type="GO" id="GO:0016020">
    <property type="term" value="C:membrane"/>
    <property type="evidence" value="ECO:0007669"/>
    <property type="project" value="TreeGrafter"/>
</dbReference>
<comment type="similarity">
    <text evidence="1 3">Belongs to the short-chain dehydrogenases/reductases (SDR) family.</text>
</comment>
<gene>
    <name evidence="4" type="ORF">DFR57_11566</name>
</gene>
<accession>A0A368X7G5</accession>
<dbReference type="PANTHER" id="PTHR44196">
    <property type="entry name" value="DEHYDROGENASE/REDUCTASE SDR FAMILY MEMBER 7B"/>
    <property type="match status" value="1"/>
</dbReference>
<name>A0A368X7G5_9BACI</name>
<evidence type="ECO:0000256" key="2">
    <source>
        <dbReference type="ARBA" id="ARBA00023002"/>
    </source>
</evidence>
<sequence>MIKPKNRVVLITGGSSGIGLEMAKQMLEEGSKVIITSRSQKKLDEAQKNLPKVITIQCDITSEEERKALMERIAEDFSDLTMLMNNAGIVSHYLLPTTGDLSKRLRAEWETNYMAPVLLTQIFLPILIQNQGTVVNISSGLAHVPLSIQPNYCATKAALHSMTQSMRIQYAKVGINVVEIFYPEVNTPFHGGHATSRAISPHVAVKEALEQLNRGQEEIHVDKSKMLYRISRVMPKRALKIINSFITEKEEALFSDQ</sequence>
<dbReference type="PANTHER" id="PTHR44196:SF1">
    <property type="entry name" value="DEHYDROGENASE_REDUCTASE SDR FAMILY MEMBER 7B"/>
    <property type="match status" value="1"/>
</dbReference>
<dbReference type="InterPro" id="IPR036291">
    <property type="entry name" value="NAD(P)-bd_dom_sf"/>
</dbReference>
<evidence type="ECO:0000256" key="1">
    <source>
        <dbReference type="ARBA" id="ARBA00006484"/>
    </source>
</evidence>
<dbReference type="Pfam" id="PF00106">
    <property type="entry name" value="adh_short"/>
    <property type="match status" value="1"/>
</dbReference>
<dbReference type="InterPro" id="IPR020904">
    <property type="entry name" value="Sc_DH/Rdtase_CS"/>
</dbReference>